<dbReference type="RefSeq" id="WP_130429556.1">
    <property type="nucleotide sequence ID" value="NZ_CP034841.1"/>
</dbReference>
<dbReference type="PROSITE" id="PS51746">
    <property type="entry name" value="PPM_2"/>
    <property type="match status" value="1"/>
</dbReference>
<dbReference type="SMART" id="SM00331">
    <property type="entry name" value="PP2C_SIG"/>
    <property type="match status" value="1"/>
</dbReference>
<dbReference type="CDD" id="cd00143">
    <property type="entry name" value="PP2Cc"/>
    <property type="match status" value="1"/>
</dbReference>
<accession>A0A4P6MRT9</accession>
<name>A0A4P6MRT9_9BACT</name>
<dbReference type="OrthoDB" id="9801841at2"/>
<keyword evidence="3" id="KW-1185">Reference proteome</keyword>
<evidence type="ECO:0000313" key="3">
    <source>
        <dbReference type="Proteomes" id="UP000289326"/>
    </source>
</evidence>
<proteinExistence type="predicted"/>
<sequence>MNNFAQLSVKGNVRNTNEDAVGIFHKDNIHMLLLCDGMGGHYGGSKASNITINTFNKKFAEMMPLENLDVNSVSLWFKSIINLARNEMKSFADIDEAFLDMGTTVTAAIFSQKHSFIYIFNIGDSRTYILTKGGDLKQVTIDHNLYNRLINEQNYSQLKAKNVRYSTALTSALGPLKKTKIEIFDLSTSIESIHSILCTSDGIHNFLEKPTIELIIKKEAEPKKIVEVLIEQALNNYSTDNASAIYALLSNVIEWSK</sequence>
<dbReference type="InterPro" id="IPR036457">
    <property type="entry name" value="PPM-type-like_dom_sf"/>
</dbReference>
<dbReference type="Pfam" id="PF13672">
    <property type="entry name" value="PP2C_2"/>
    <property type="match status" value="1"/>
</dbReference>
<dbReference type="KEGG" id="mphi:EG856_02520"/>
<dbReference type="EMBL" id="CP034841">
    <property type="protein sequence ID" value="QBF34779.1"/>
    <property type="molecule type" value="Genomic_DNA"/>
</dbReference>
<dbReference type="GO" id="GO:0004722">
    <property type="term" value="F:protein serine/threonine phosphatase activity"/>
    <property type="evidence" value="ECO:0007669"/>
    <property type="project" value="InterPro"/>
</dbReference>
<organism evidence="2 3">
    <name type="scientific">Mycoplasmopsis phocirhinis</name>
    <dbReference type="NCBI Taxonomy" id="142650"/>
    <lineage>
        <taxon>Bacteria</taxon>
        <taxon>Bacillati</taxon>
        <taxon>Mycoplasmatota</taxon>
        <taxon>Mycoplasmoidales</taxon>
        <taxon>Metamycoplasmataceae</taxon>
        <taxon>Mycoplasmopsis</taxon>
    </lineage>
</organism>
<dbReference type="PANTHER" id="PTHR13832:SF860">
    <property type="entry name" value="PROTEIN PHOSPHATASE PHPP"/>
    <property type="match status" value="1"/>
</dbReference>
<dbReference type="Gene3D" id="3.60.40.10">
    <property type="entry name" value="PPM-type phosphatase domain"/>
    <property type="match status" value="1"/>
</dbReference>
<reference evidence="2 3" key="1">
    <citation type="submission" date="2019-01" db="EMBL/GenBank/DDBJ databases">
        <title>Complete sequence and annotation of the Mycoplasma phocirhinis strain 852T genome.</title>
        <authorList>
            <person name="Frasca S.Jr."/>
            <person name="Kutish G.F."/>
            <person name="Castellanos Gell J."/>
            <person name="Michaels D.L."/>
            <person name="Brown D.R."/>
        </authorList>
    </citation>
    <scope>NUCLEOTIDE SEQUENCE [LARGE SCALE GENOMIC DNA]</scope>
    <source>
        <strain evidence="2 3">852</strain>
    </source>
</reference>
<dbReference type="SUPFAM" id="SSF81606">
    <property type="entry name" value="PP2C-like"/>
    <property type="match status" value="1"/>
</dbReference>
<feature type="domain" description="PPM-type phosphatase" evidence="1">
    <location>
        <begin position="3"/>
        <end position="249"/>
    </location>
</feature>
<dbReference type="InterPro" id="IPR001932">
    <property type="entry name" value="PPM-type_phosphatase-like_dom"/>
</dbReference>
<dbReference type="SMART" id="SM00332">
    <property type="entry name" value="PP2Cc"/>
    <property type="match status" value="1"/>
</dbReference>
<evidence type="ECO:0000259" key="1">
    <source>
        <dbReference type="PROSITE" id="PS51746"/>
    </source>
</evidence>
<evidence type="ECO:0000313" key="2">
    <source>
        <dbReference type="EMBL" id="QBF34779.1"/>
    </source>
</evidence>
<gene>
    <name evidence="2" type="ORF">EG856_02520</name>
</gene>
<dbReference type="InterPro" id="IPR015655">
    <property type="entry name" value="PP2C"/>
</dbReference>
<dbReference type="Proteomes" id="UP000289326">
    <property type="component" value="Chromosome"/>
</dbReference>
<dbReference type="PANTHER" id="PTHR13832">
    <property type="entry name" value="PROTEIN PHOSPHATASE 2C"/>
    <property type="match status" value="1"/>
</dbReference>
<protein>
    <submittedName>
        <fullName evidence="2">Serine/threonine-protein phosphatase</fullName>
    </submittedName>
</protein>
<dbReference type="AlphaFoldDB" id="A0A4P6MRT9"/>